<dbReference type="InterPro" id="IPR036388">
    <property type="entry name" value="WH-like_DNA-bd_sf"/>
</dbReference>
<dbReference type="PANTHER" id="PTHR35807">
    <property type="entry name" value="TRANSCRIPTIONAL REGULATOR REDD-RELATED"/>
    <property type="match status" value="1"/>
</dbReference>
<dbReference type="AlphaFoldDB" id="A0A919KVW0"/>
<dbReference type="GO" id="GO:0000160">
    <property type="term" value="P:phosphorelay signal transduction system"/>
    <property type="evidence" value="ECO:0007669"/>
    <property type="project" value="UniProtKB-KW"/>
</dbReference>
<evidence type="ECO:0000256" key="2">
    <source>
        <dbReference type="ARBA" id="ARBA00023012"/>
    </source>
</evidence>
<dbReference type="EMBL" id="BNBO01000023">
    <property type="protein sequence ID" value="GHH74472.1"/>
    <property type="molecule type" value="Genomic_DNA"/>
</dbReference>
<comment type="similarity">
    <text evidence="1">Belongs to the AfsR/DnrI/RedD regulatory family.</text>
</comment>
<proteinExistence type="inferred from homology"/>
<evidence type="ECO:0000256" key="5">
    <source>
        <dbReference type="ARBA" id="ARBA00023163"/>
    </source>
</evidence>
<dbReference type="SMART" id="SM00862">
    <property type="entry name" value="Trans_reg_C"/>
    <property type="match status" value="1"/>
</dbReference>
<keyword evidence="2" id="KW-0902">Two-component regulatory system</keyword>
<dbReference type="GeneID" id="95354515"/>
<dbReference type="Pfam" id="PF03704">
    <property type="entry name" value="BTAD"/>
    <property type="match status" value="1"/>
</dbReference>
<keyword evidence="5" id="KW-0804">Transcription</keyword>
<accession>A0A919KVW0</accession>
<dbReference type="SMART" id="SM01043">
    <property type="entry name" value="BTAD"/>
    <property type="match status" value="1"/>
</dbReference>
<dbReference type="CDD" id="cd15831">
    <property type="entry name" value="BTAD"/>
    <property type="match status" value="1"/>
</dbReference>
<dbReference type="InterPro" id="IPR011990">
    <property type="entry name" value="TPR-like_helical_dom_sf"/>
</dbReference>
<reference evidence="8" key="1">
    <citation type="journal article" date="2014" name="Int. J. Syst. Evol. Microbiol.">
        <title>Complete genome sequence of Corynebacterium casei LMG S-19264T (=DSM 44701T), isolated from a smear-ripened cheese.</title>
        <authorList>
            <consortium name="US DOE Joint Genome Institute (JGI-PGF)"/>
            <person name="Walter F."/>
            <person name="Albersmeier A."/>
            <person name="Kalinowski J."/>
            <person name="Ruckert C."/>
        </authorList>
    </citation>
    <scope>NUCLEOTIDE SEQUENCE</scope>
    <source>
        <strain evidence="8">JCM 4646</strain>
    </source>
</reference>
<sequence length="622" mass="67192">MEFSVLGPLEVHVGETRVDLGSGKLRFLLAALLCRANTTVSTLRLTEALWWGNPPRTAAKNLQVNVHYLRKALVSPGDGPRVLSRPGGYLLSTAPEEVDLARFEALAAEGTAAVRRGEPEQADRLFQRALALWRGRPFDGMERSPLVQQESVRLAERRLAVAELAIDVRLGLGQHFEALADLDALVEAHPYRERLRAQQMIALYRTGRQVEALMVFDAVRRLLAEELGLQPGAVLQRLQQAVIEGHGEVGLPGLAGRPRAIQLRGSTSQLPPGLADFVGRREASARLREILHPEEDGPGQRPADWTLAVVSGPGGSGKSTLLNSAARTAGDHFSGGLLYQDLRAPDGTPRDPADALAGLLRATGLPSEDVPAPVADRIRLYRERLHGRRVLVLLDNALDEAQIRPLLPTTGSCATLVTSCSRLSGLTGAQLVEIGGFSPEEGVELLGRIAGRRRVAAEPESAARILRACGFLPLAVRIAGTRLATRPHWSLARLAGLLDGPLCLDELSVGDLDLRTCLARSHYGTRPDDLRFTALLGGLPAFGFTLEQAAALLDLGPRQADDLLDRLCDRRLVVRDQPGYGAPARYRVLPVVGRFAAEQDLDRATTGPEASLAGRVRDHSIL</sequence>
<feature type="DNA-binding region" description="OmpR/PhoB-type" evidence="6">
    <location>
        <begin position="1"/>
        <end position="93"/>
    </location>
</feature>
<comment type="caution">
    <text evidence="8">The sequence shown here is derived from an EMBL/GenBank/DDBJ whole genome shotgun (WGS) entry which is preliminary data.</text>
</comment>
<dbReference type="PANTHER" id="PTHR35807:SF1">
    <property type="entry name" value="TRANSCRIPTIONAL REGULATOR REDD"/>
    <property type="match status" value="1"/>
</dbReference>
<dbReference type="InterPro" id="IPR001867">
    <property type="entry name" value="OmpR/PhoB-type_DNA-bd"/>
</dbReference>
<evidence type="ECO:0000256" key="4">
    <source>
        <dbReference type="ARBA" id="ARBA00023125"/>
    </source>
</evidence>
<dbReference type="GO" id="GO:0003677">
    <property type="term" value="F:DNA binding"/>
    <property type="evidence" value="ECO:0007669"/>
    <property type="project" value="UniProtKB-UniRule"/>
</dbReference>
<evidence type="ECO:0000259" key="7">
    <source>
        <dbReference type="PROSITE" id="PS51755"/>
    </source>
</evidence>
<dbReference type="InterPro" id="IPR051677">
    <property type="entry name" value="AfsR-DnrI-RedD_regulator"/>
</dbReference>
<dbReference type="PROSITE" id="PS51755">
    <property type="entry name" value="OMPR_PHOB"/>
    <property type="match status" value="1"/>
</dbReference>
<dbReference type="RefSeq" id="WP_190212354.1">
    <property type="nucleotide sequence ID" value="NZ_BNBO01000023.1"/>
</dbReference>
<feature type="domain" description="OmpR/PhoB-type" evidence="7">
    <location>
        <begin position="1"/>
        <end position="93"/>
    </location>
</feature>
<dbReference type="InterPro" id="IPR016032">
    <property type="entry name" value="Sig_transdc_resp-reg_C-effctor"/>
</dbReference>
<dbReference type="SUPFAM" id="SSF52540">
    <property type="entry name" value="P-loop containing nucleoside triphosphate hydrolases"/>
    <property type="match status" value="1"/>
</dbReference>
<dbReference type="Gene3D" id="1.25.40.10">
    <property type="entry name" value="Tetratricopeptide repeat domain"/>
    <property type="match status" value="1"/>
</dbReference>
<evidence type="ECO:0000313" key="8">
    <source>
        <dbReference type="EMBL" id="GHH74472.1"/>
    </source>
</evidence>
<organism evidence="8 9">
    <name type="scientific">Kitasatospora indigofera</name>
    <dbReference type="NCBI Taxonomy" id="67307"/>
    <lineage>
        <taxon>Bacteria</taxon>
        <taxon>Bacillati</taxon>
        <taxon>Actinomycetota</taxon>
        <taxon>Actinomycetes</taxon>
        <taxon>Kitasatosporales</taxon>
        <taxon>Streptomycetaceae</taxon>
        <taxon>Kitasatospora</taxon>
    </lineage>
</organism>
<dbReference type="InterPro" id="IPR027417">
    <property type="entry name" value="P-loop_NTPase"/>
</dbReference>
<keyword evidence="9" id="KW-1185">Reference proteome</keyword>
<keyword evidence="3" id="KW-0805">Transcription regulation</keyword>
<protein>
    <recommendedName>
        <fullName evidence="7">OmpR/PhoB-type domain-containing protein</fullName>
    </recommendedName>
</protein>
<evidence type="ECO:0000313" key="9">
    <source>
        <dbReference type="Proteomes" id="UP000617734"/>
    </source>
</evidence>
<evidence type="ECO:0000256" key="1">
    <source>
        <dbReference type="ARBA" id="ARBA00005820"/>
    </source>
</evidence>
<dbReference type="GO" id="GO:0006355">
    <property type="term" value="P:regulation of DNA-templated transcription"/>
    <property type="evidence" value="ECO:0007669"/>
    <property type="project" value="InterPro"/>
</dbReference>
<evidence type="ECO:0000256" key="6">
    <source>
        <dbReference type="PROSITE-ProRule" id="PRU01091"/>
    </source>
</evidence>
<dbReference type="SUPFAM" id="SSF48452">
    <property type="entry name" value="TPR-like"/>
    <property type="match status" value="1"/>
</dbReference>
<keyword evidence="4 6" id="KW-0238">DNA-binding</keyword>
<dbReference type="Gene3D" id="1.10.10.10">
    <property type="entry name" value="Winged helix-like DNA-binding domain superfamily/Winged helix DNA-binding domain"/>
    <property type="match status" value="1"/>
</dbReference>
<dbReference type="SUPFAM" id="SSF46894">
    <property type="entry name" value="C-terminal effector domain of the bipartite response regulators"/>
    <property type="match status" value="1"/>
</dbReference>
<dbReference type="Gene3D" id="3.40.50.300">
    <property type="entry name" value="P-loop containing nucleotide triphosphate hydrolases"/>
    <property type="match status" value="1"/>
</dbReference>
<dbReference type="InterPro" id="IPR005158">
    <property type="entry name" value="BTAD"/>
</dbReference>
<evidence type="ECO:0000256" key="3">
    <source>
        <dbReference type="ARBA" id="ARBA00023015"/>
    </source>
</evidence>
<reference evidence="8" key="2">
    <citation type="submission" date="2020-09" db="EMBL/GenBank/DDBJ databases">
        <authorList>
            <person name="Sun Q."/>
            <person name="Ohkuma M."/>
        </authorList>
    </citation>
    <scope>NUCLEOTIDE SEQUENCE</scope>
    <source>
        <strain evidence="8">JCM 4646</strain>
    </source>
</reference>
<name>A0A919KVW0_9ACTN</name>
<dbReference type="Proteomes" id="UP000617734">
    <property type="component" value="Unassembled WGS sequence"/>
</dbReference>
<dbReference type="PRINTS" id="PR00364">
    <property type="entry name" value="DISEASERSIST"/>
</dbReference>
<gene>
    <name evidence="8" type="ORF">GCM10018781_41140</name>
</gene>